<dbReference type="GO" id="GO:0022857">
    <property type="term" value="F:transmembrane transporter activity"/>
    <property type="evidence" value="ECO:0007669"/>
    <property type="project" value="InterPro"/>
</dbReference>
<gene>
    <name evidence="9" type="ORF">R4064_08955</name>
</gene>
<feature type="transmembrane region" description="Helical" evidence="7">
    <location>
        <begin position="86"/>
        <end position="105"/>
    </location>
</feature>
<evidence type="ECO:0000256" key="2">
    <source>
        <dbReference type="ARBA" id="ARBA00022448"/>
    </source>
</evidence>
<feature type="transmembrane region" description="Helical" evidence="7">
    <location>
        <begin position="308"/>
        <end position="327"/>
    </location>
</feature>
<comment type="caution">
    <text evidence="9">The sequence shown here is derived from an EMBL/GenBank/DDBJ whole genome shotgun (WGS) entry which is preliminary data.</text>
</comment>
<dbReference type="PANTHER" id="PTHR42718:SF47">
    <property type="entry name" value="METHYL VIOLOGEN RESISTANCE PROTEIN SMVA"/>
    <property type="match status" value="1"/>
</dbReference>
<keyword evidence="4 7" id="KW-0812">Transmembrane</keyword>
<dbReference type="PRINTS" id="PR01036">
    <property type="entry name" value="TCRTETB"/>
</dbReference>
<dbReference type="Gene3D" id="1.20.1250.20">
    <property type="entry name" value="MFS general substrate transporter like domains"/>
    <property type="match status" value="1"/>
</dbReference>
<dbReference type="GO" id="GO:0005886">
    <property type="term" value="C:plasma membrane"/>
    <property type="evidence" value="ECO:0007669"/>
    <property type="project" value="UniProtKB-SubCell"/>
</dbReference>
<dbReference type="InterPro" id="IPR036259">
    <property type="entry name" value="MFS_trans_sf"/>
</dbReference>
<feature type="transmembrane region" description="Helical" evidence="7">
    <location>
        <begin position="410"/>
        <end position="427"/>
    </location>
</feature>
<feature type="transmembrane region" description="Helical" evidence="7">
    <location>
        <begin position="364"/>
        <end position="389"/>
    </location>
</feature>
<evidence type="ECO:0000259" key="8">
    <source>
        <dbReference type="PROSITE" id="PS50850"/>
    </source>
</evidence>
<keyword evidence="6 7" id="KW-0472">Membrane</keyword>
<dbReference type="InterPro" id="IPR011701">
    <property type="entry name" value="MFS"/>
</dbReference>
<evidence type="ECO:0000256" key="4">
    <source>
        <dbReference type="ARBA" id="ARBA00022692"/>
    </source>
</evidence>
<proteinExistence type="predicted"/>
<feature type="domain" description="Major facilitator superfamily (MFS) profile" evidence="8">
    <location>
        <begin position="20"/>
        <end position="506"/>
    </location>
</feature>
<evidence type="ECO:0000313" key="9">
    <source>
        <dbReference type="EMBL" id="MDV7177759.1"/>
    </source>
</evidence>
<dbReference type="Proteomes" id="UP001185728">
    <property type="component" value="Unassembled WGS sequence"/>
</dbReference>
<keyword evidence="5 7" id="KW-1133">Transmembrane helix</keyword>
<dbReference type="RefSeq" id="WP_200867914.1">
    <property type="nucleotide sequence ID" value="NZ_JAWLUK010000015.1"/>
</dbReference>
<evidence type="ECO:0000256" key="6">
    <source>
        <dbReference type="ARBA" id="ARBA00023136"/>
    </source>
</evidence>
<sequence>MSTDLTPKTSPLSKTRRWAALAVLSASLVVISIDMTILNVALPHITADLEATSAQQLWIVDIYSLVLAGLLVPMSAIADRFGRKRILLGGFAVFALASLLVLFAQDAGTLIAIRSLLGIGGAMIMPTTLSMIRVIFTDPRERATALGIWAAVSSVGMAIGPVVGGLLLEYSTWHAAFLINVPLMVIAVIAGLFLLPEYRAAVPPSWDTAGTIAIVGGMVALVWSIKHIAKEGLTDPVSWVSFLAGAAALAWFVRRCLRRPNPMLELRLFRSSTFTAGILAALSFMFAMSALLLLSAQWLQVVLGVSPLQAGLAMLPAVFAVGIASPLAPRLAALVGPRAVLGGGLAIAGLGFLAIYLAPQPLTYTSMAIALVLLGTGGSSLAVGSALIMSGAPQDKAGNAAALEETSYELGAVLGVAILGSVASAVYNSGLSPRDISALGLTDAQADAVRESISGAASVASSTGSAELMPLANDAFTTALSQTGLVGFIVMTAVAIAVTVLVPRHHTLTSQAH</sequence>
<dbReference type="CDD" id="cd17321">
    <property type="entry name" value="MFS_MMR_MDR_like"/>
    <property type="match status" value="1"/>
</dbReference>
<dbReference type="InterPro" id="IPR020846">
    <property type="entry name" value="MFS_dom"/>
</dbReference>
<feature type="transmembrane region" description="Helical" evidence="7">
    <location>
        <begin position="111"/>
        <end position="136"/>
    </location>
</feature>
<feature type="transmembrane region" description="Helical" evidence="7">
    <location>
        <begin position="479"/>
        <end position="502"/>
    </location>
</feature>
<comment type="subcellular location">
    <subcellularLocation>
        <location evidence="1">Cell membrane</location>
        <topology evidence="1">Multi-pass membrane protein</topology>
    </subcellularLocation>
</comment>
<evidence type="ECO:0000256" key="5">
    <source>
        <dbReference type="ARBA" id="ARBA00022989"/>
    </source>
</evidence>
<feature type="transmembrane region" description="Helical" evidence="7">
    <location>
        <begin position="237"/>
        <end position="253"/>
    </location>
</feature>
<dbReference type="Gene3D" id="1.20.1720.10">
    <property type="entry name" value="Multidrug resistance protein D"/>
    <property type="match status" value="1"/>
</dbReference>
<accession>A0AAP5T8Y7</accession>
<feature type="transmembrane region" description="Helical" evidence="7">
    <location>
        <begin position="339"/>
        <end position="358"/>
    </location>
</feature>
<dbReference type="EMBL" id="JAWLUK010000015">
    <property type="protein sequence ID" value="MDV7177759.1"/>
    <property type="molecule type" value="Genomic_DNA"/>
</dbReference>
<evidence type="ECO:0000313" key="10">
    <source>
        <dbReference type="Proteomes" id="UP001185728"/>
    </source>
</evidence>
<protein>
    <submittedName>
        <fullName evidence="9">MFS transporter</fullName>
    </submittedName>
</protein>
<dbReference type="PROSITE" id="PS00216">
    <property type="entry name" value="SUGAR_TRANSPORT_1"/>
    <property type="match status" value="1"/>
</dbReference>
<keyword evidence="3" id="KW-1003">Cell membrane</keyword>
<dbReference type="Pfam" id="PF07690">
    <property type="entry name" value="MFS_1"/>
    <property type="match status" value="1"/>
</dbReference>
<dbReference type="InterPro" id="IPR005829">
    <property type="entry name" value="Sugar_transporter_CS"/>
</dbReference>
<feature type="transmembrane region" description="Helical" evidence="7">
    <location>
        <begin position="57"/>
        <end position="74"/>
    </location>
</feature>
<dbReference type="PANTHER" id="PTHR42718">
    <property type="entry name" value="MAJOR FACILITATOR SUPERFAMILY MULTIDRUG TRANSPORTER MFSC"/>
    <property type="match status" value="1"/>
</dbReference>
<dbReference type="PROSITE" id="PS50850">
    <property type="entry name" value="MFS"/>
    <property type="match status" value="1"/>
</dbReference>
<feature type="transmembrane region" description="Helical" evidence="7">
    <location>
        <begin position="173"/>
        <end position="194"/>
    </location>
</feature>
<feature type="transmembrane region" description="Helical" evidence="7">
    <location>
        <begin position="274"/>
        <end position="296"/>
    </location>
</feature>
<dbReference type="AlphaFoldDB" id="A0AAP5T8Y7"/>
<evidence type="ECO:0000256" key="1">
    <source>
        <dbReference type="ARBA" id="ARBA00004651"/>
    </source>
</evidence>
<feature type="transmembrane region" description="Helical" evidence="7">
    <location>
        <begin position="21"/>
        <end position="45"/>
    </location>
</feature>
<name>A0AAP5T8Y7_9MICC</name>
<evidence type="ECO:0000256" key="3">
    <source>
        <dbReference type="ARBA" id="ARBA00022475"/>
    </source>
</evidence>
<feature type="transmembrane region" description="Helical" evidence="7">
    <location>
        <begin position="148"/>
        <end position="167"/>
    </location>
</feature>
<dbReference type="SUPFAM" id="SSF103473">
    <property type="entry name" value="MFS general substrate transporter"/>
    <property type="match status" value="1"/>
</dbReference>
<keyword evidence="2" id="KW-0813">Transport</keyword>
<reference evidence="9" key="1">
    <citation type="submission" date="2023-10" db="EMBL/GenBank/DDBJ databases">
        <title>Development of a sustainable strategy for remediation of hydrocarbon-contaminated territories based on the waste exchange concept.</title>
        <authorList>
            <person name="Krivoruchko A."/>
        </authorList>
    </citation>
    <scope>NUCLEOTIDE SEQUENCE</scope>
    <source>
        <strain evidence="9">IEGM 1325</strain>
    </source>
</reference>
<organism evidence="9 10">
    <name type="scientific">Micrococcus yunnanensis</name>
    <dbReference type="NCBI Taxonomy" id="566027"/>
    <lineage>
        <taxon>Bacteria</taxon>
        <taxon>Bacillati</taxon>
        <taxon>Actinomycetota</taxon>
        <taxon>Actinomycetes</taxon>
        <taxon>Micrococcales</taxon>
        <taxon>Micrococcaceae</taxon>
        <taxon>Micrococcus</taxon>
    </lineage>
</organism>
<evidence type="ECO:0000256" key="7">
    <source>
        <dbReference type="SAM" id="Phobius"/>
    </source>
</evidence>
<feature type="transmembrane region" description="Helical" evidence="7">
    <location>
        <begin position="206"/>
        <end position="225"/>
    </location>
</feature>